<protein>
    <submittedName>
        <fullName evidence="1">Uncharacterized protein</fullName>
    </submittedName>
</protein>
<dbReference type="Proteomes" id="UP000552615">
    <property type="component" value="Unassembled WGS sequence"/>
</dbReference>
<keyword evidence="2" id="KW-1185">Reference proteome</keyword>
<evidence type="ECO:0000313" key="2">
    <source>
        <dbReference type="Proteomes" id="UP000552615"/>
    </source>
</evidence>
<evidence type="ECO:0000313" key="1">
    <source>
        <dbReference type="EMBL" id="NML56542.1"/>
    </source>
</evidence>
<dbReference type="EMBL" id="JABBGF010000001">
    <property type="protein sequence ID" value="NML56542.1"/>
    <property type="molecule type" value="Genomic_DNA"/>
</dbReference>
<organism evidence="1 2">
    <name type="scientific">Chryseobacterium cheonjiense</name>
    <dbReference type="NCBI Taxonomy" id="2728845"/>
    <lineage>
        <taxon>Bacteria</taxon>
        <taxon>Pseudomonadati</taxon>
        <taxon>Bacteroidota</taxon>
        <taxon>Flavobacteriia</taxon>
        <taxon>Flavobacteriales</taxon>
        <taxon>Weeksellaceae</taxon>
        <taxon>Chryseobacterium group</taxon>
        <taxon>Chryseobacterium</taxon>
    </lineage>
</organism>
<gene>
    <name evidence="1" type="ORF">HHL20_04210</name>
</gene>
<accession>A0A7Y0A4H6</accession>
<sequence>MNFHNQAVQYFMDHPNATWEEFYNQYLSADSPCKKTKPSIDKANAILKNPTVKAQMDAALKGKADAPNEWAVAVGLDIATGNYMVEGPNEGTPTTSNFPSANLGNKYIASGHSHAKKRGSPSALDLYSTLQLSQVNYLNYRQSYVYGINNGSVEVYALVITDKDLAGTFFSSFPKSENYDDATHWFKKESDFYDDVDRITTIYKHNNISNNSGENHNDYALALAYILDKHNAGISLAKVDANGNLKKVNVSIEQTTTNGFPDEKIVVSKCP</sequence>
<proteinExistence type="predicted"/>
<dbReference type="AlphaFoldDB" id="A0A7Y0A4H6"/>
<reference evidence="1 2" key="1">
    <citation type="submission" date="2020-04" db="EMBL/GenBank/DDBJ databases">
        <title>Chryseobacterium sp. RJ-7-14 sp. nov., isolated from Jeju soil.</title>
        <authorList>
            <person name="Dahal R.H."/>
            <person name="Chaudhary D.K."/>
        </authorList>
    </citation>
    <scope>NUCLEOTIDE SEQUENCE [LARGE SCALE GENOMIC DNA]</scope>
    <source>
        <strain evidence="1 2">RJ-7-14</strain>
    </source>
</reference>
<comment type="caution">
    <text evidence="1">The sequence shown here is derived from an EMBL/GenBank/DDBJ whole genome shotgun (WGS) entry which is preliminary data.</text>
</comment>
<dbReference type="RefSeq" id="WP_169229923.1">
    <property type="nucleotide sequence ID" value="NZ_JABBGF010000001.1"/>
</dbReference>
<name>A0A7Y0A4H6_9FLAO</name>